<evidence type="ECO:0000313" key="3">
    <source>
        <dbReference type="EMBL" id="KDN87144.1"/>
    </source>
</evidence>
<dbReference type="InterPro" id="IPR049945">
    <property type="entry name" value="AAA_22"/>
</dbReference>
<dbReference type="Proteomes" id="UP000027178">
    <property type="component" value="Unassembled WGS sequence"/>
</dbReference>
<reference evidence="3 4" key="1">
    <citation type="submission" date="2014-05" db="EMBL/GenBank/DDBJ databases">
        <title>Draft Genome Sequence of Kitasatospora cheerisanensis KCTC 2395.</title>
        <authorList>
            <person name="Nam D.H."/>
        </authorList>
    </citation>
    <scope>NUCLEOTIDE SEQUENCE [LARGE SCALE GENOMIC DNA]</scope>
    <source>
        <strain evidence="3 4">KCTC 2395</strain>
    </source>
</reference>
<sequence>MDARSECVVRTRRFRGRRAEWPLRHRLPRRGPEPAVPAAGRARRRRRSRAARARFAQAAVRAGGAARPPQYAAVDRRADRGGVGGRTAPLGPEEPAGVRLGAARHARRGAAAPPPGRLRTAGHGRGAGLAAVRAAGAFRAGGGGPAGGRGGGPAARRGAPAVGGAAAAGAAALLGAAGCRRAADGPLPRRGRGLGGGGAAARPGRPSGAGAGRLGGAPPAARAPAGRSPAGAAPVRTAGRGAGGVRRAAAAAVPGAGPVAGPGVGGLPPRAAGRPGRAAAGPAAGAHGAAAGHHRFRRPGTGVGGAARRAAAAAGPVVLAGPVGVGKTALAVRAAHALREEFPDGRLFVRLRDASGRARAARELAADLARLLDGDRPAAPADPVRTAARWRDWLAEHRVLVVLDGVPDERTARALLPPGGPATALVTGRTPLACLGAAHRVDLAPFGVPEALALLSLLVGARRVDAAPAAAERIVTSCGLLPSAVRLAGYKLAALRHLPLGEFADRLADPDRVLGELAAGEARLSDRLDAQWQALDDGQRRTLARLSGRPWTGAFDLDQAADALGLPAGPALDALERLIVAGVLLCPAEEVSAHAARYTLPRLTHLHARLRAGSPDTSCTAL</sequence>
<gene>
    <name evidence="3" type="ORF">KCH_12290</name>
</gene>
<comment type="caution">
    <text evidence="3">The sequence shown here is derived from an EMBL/GenBank/DDBJ whole genome shotgun (WGS) entry which is preliminary data.</text>
</comment>
<evidence type="ECO:0000256" key="1">
    <source>
        <dbReference type="SAM" id="MobiDB-lite"/>
    </source>
</evidence>
<dbReference type="Gene3D" id="3.40.50.300">
    <property type="entry name" value="P-loop containing nucleotide triphosphate hydrolases"/>
    <property type="match status" value="1"/>
</dbReference>
<dbReference type="PRINTS" id="PR00364">
    <property type="entry name" value="DISEASERSIST"/>
</dbReference>
<dbReference type="EMBL" id="JNBY01000050">
    <property type="protein sequence ID" value="KDN87144.1"/>
    <property type="molecule type" value="Genomic_DNA"/>
</dbReference>
<dbReference type="HOGENOM" id="CLU_439271_0_0_11"/>
<dbReference type="SUPFAM" id="SSF52540">
    <property type="entry name" value="P-loop containing nucleoside triphosphate hydrolases"/>
    <property type="match status" value="1"/>
</dbReference>
<dbReference type="Pfam" id="PF13401">
    <property type="entry name" value="AAA_22"/>
    <property type="match status" value="1"/>
</dbReference>
<feature type="region of interest" description="Disordered" evidence="1">
    <location>
        <begin position="186"/>
        <end position="239"/>
    </location>
</feature>
<feature type="region of interest" description="Disordered" evidence="1">
    <location>
        <begin position="102"/>
        <end position="125"/>
    </location>
</feature>
<proteinExistence type="predicted"/>
<feature type="compositionally biased region" description="Low complexity" evidence="1">
    <location>
        <begin position="267"/>
        <end position="291"/>
    </location>
</feature>
<evidence type="ECO:0000313" key="4">
    <source>
        <dbReference type="Proteomes" id="UP000027178"/>
    </source>
</evidence>
<protein>
    <recommendedName>
        <fullName evidence="2">ORC1/DEAH AAA+ ATPase domain-containing protein</fullName>
    </recommendedName>
</protein>
<dbReference type="eggNOG" id="COG3903">
    <property type="taxonomic scope" value="Bacteria"/>
</dbReference>
<feature type="domain" description="ORC1/DEAH AAA+ ATPase" evidence="2">
    <location>
        <begin position="314"/>
        <end position="404"/>
    </location>
</feature>
<dbReference type="PANTHER" id="PTHR47691">
    <property type="entry name" value="REGULATOR-RELATED"/>
    <property type="match status" value="1"/>
</dbReference>
<keyword evidence="4" id="KW-1185">Reference proteome</keyword>
<name>A0A066Z4H7_9ACTN</name>
<organism evidence="3 4">
    <name type="scientific">Kitasatospora cheerisanensis KCTC 2395</name>
    <dbReference type="NCBI Taxonomy" id="1348663"/>
    <lineage>
        <taxon>Bacteria</taxon>
        <taxon>Bacillati</taxon>
        <taxon>Actinomycetota</taxon>
        <taxon>Actinomycetes</taxon>
        <taxon>Kitasatosporales</taxon>
        <taxon>Streptomycetaceae</taxon>
        <taxon>Kitasatospora</taxon>
    </lineage>
</organism>
<dbReference type="PANTHER" id="PTHR47691:SF3">
    <property type="entry name" value="HTH-TYPE TRANSCRIPTIONAL REGULATOR RV0890C-RELATED"/>
    <property type="match status" value="1"/>
</dbReference>
<dbReference type="AlphaFoldDB" id="A0A066Z4H7"/>
<dbReference type="PATRIC" id="fig|1348663.4.peg.1173"/>
<evidence type="ECO:0000259" key="2">
    <source>
        <dbReference type="Pfam" id="PF13401"/>
    </source>
</evidence>
<feature type="region of interest" description="Disordered" evidence="1">
    <location>
        <begin position="25"/>
        <end position="49"/>
    </location>
</feature>
<dbReference type="GO" id="GO:0043531">
    <property type="term" value="F:ADP binding"/>
    <property type="evidence" value="ECO:0007669"/>
    <property type="project" value="InterPro"/>
</dbReference>
<accession>A0A066Z4H7</accession>
<feature type="region of interest" description="Disordered" evidence="1">
    <location>
        <begin position="254"/>
        <end position="303"/>
    </location>
</feature>
<dbReference type="InterPro" id="IPR027417">
    <property type="entry name" value="P-loop_NTPase"/>
</dbReference>
<feature type="compositionally biased region" description="Low complexity" evidence="1">
    <location>
        <begin position="216"/>
        <end position="239"/>
    </location>
</feature>